<proteinExistence type="predicted"/>
<name>A0A6A4IDR5_9AGAR</name>
<reference evidence="1" key="1">
    <citation type="journal article" date="2019" name="Environ. Microbiol.">
        <title>Fungal ecological strategies reflected in gene transcription - a case study of two litter decomposers.</title>
        <authorList>
            <person name="Barbi F."/>
            <person name="Kohler A."/>
            <person name="Barry K."/>
            <person name="Baskaran P."/>
            <person name="Daum C."/>
            <person name="Fauchery L."/>
            <person name="Ihrmark K."/>
            <person name="Kuo A."/>
            <person name="LaButti K."/>
            <person name="Lipzen A."/>
            <person name="Morin E."/>
            <person name="Grigoriev I.V."/>
            <person name="Henrissat B."/>
            <person name="Lindahl B."/>
            <person name="Martin F."/>
        </authorList>
    </citation>
    <scope>NUCLEOTIDE SEQUENCE</scope>
    <source>
        <strain evidence="1">JB14</strain>
    </source>
</reference>
<evidence type="ECO:0000313" key="2">
    <source>
        <dbReference type="Proteomes" id="UP000799118"/>
    </source>
</evidence>
<accession>A0A6A4IDR5</accession>
<protein>
    <submittedName>
        <fullName evidence="1">Uncharacterized protein</fullName>
    </submittedName>
</protein>
<gene>
    <name evidence="1" type="ORF">BT96DRAFT_768981</name>
</gene>
<dbReference type="OrthoDB" id="412006at2759"/>
<dbReference type="AlphaFoldDB" id="A0A6A4IDR5"/>
<feature type="non-terminal residue" evidence="1">
    <location>
        <position position="1"/>
    </location>
</feature>
<organism evidence="1 2">
    <name type="scientific">Gymnopus androsaceus JB14</name>
    <dbReference type="NCBI Taxonomy" id="1447944"/>
    <lineage>
        <taxon>Eukaryota</taxon>
        <taxon>Fungi</taxon>
        <taxon>Dikarya</taxon>
        <taxon>Basidiomycota</taxon>
        <taxon>Agaricomycotina</taxon>
        <taxon>Agaricomycetes</taxon>
        <taxon>Agaricomycetidae</taxon>
        <taxon>Agaricales</taxon>
        <taxon>Marasmiineae</taxon>
        <taxon>Omphalotaceae</taxon>
        <taxon>Gymnopus</taxon>
    </lineage>
</organism>
<dbReference type="EMBL" id="ML769399">
    <property type="protein sequence ID" value="KAE9406905.1"/>
    <property type="molecule type" value="Genomic_DNA"/>
</dbReference>
<evidence type="ECO:0000313" key="1">
    <source>
        <dbReference type="EMBL" id="KAE9406905.1"/>
    </source>
</evidence>
<sequence length="174" mass="19569">GLSRVPDLVVEENGWKKTVSDNVGKAEAFKAAFFPSAPTESLVPDNPVYPPEAWEFHLPADHQVFRAFKRMKPYKATRSDSLPNVLFRECADLIAPRFGPFLRATFTLAYYPEDWSINETFVARKPGKPDYQMPGAWRPLVLTSCWGRPSNSVISEITVKGAELHGLLPQMQFG</sequence>
<keyword evidence="2" id="KW-1185">Reference proteome</keyword>
<dbReference type="Proteomes" id="UP000799118">
    <property type="component" value="Unassembled WGS sequence"/>
</dbReference>
<feature type="non-terminal residue" evidence="1">
    <location>
        <position position="174"/>
    </location>
</feature>